<dbReference type="STRING" id="48701.ENSPMEP00000022570"/>
<reference evidence="4" key="2">
    <citation type="submission" date="2025-09" db="UniProtKB">
        <authorList>
            <consortium name="Ensembl"/>
        </authorList>
    </citation>
    <scope>IDENTIFICATION</scope>
</reference>
<reference evidence="4" key="1">
    <citation type="submission" date="2025-08" db="UniProtKB">
        <authorList>
            <consortium name="Ensembl"/>
        </authorList>
    </citation>
    <scope>IDENTIFICATION</scope>
</reference>
<dbReference type="PROSITE" id="PS50041">
    <property type="entry name" value="C_TYPE_LECTIN_2"/>
    <property type="match status" value="1"/>
</dbReference>
<dbReference type="KEGG" id="pmei:106912460"/>
<dbReference type="Gene3D" id="3.10.100.10">
    <property type="entry name" value="Mannose-Binding Protein A, subunit A"/>
    <property type="match status" value="1"/>
</dbReference>
<name>A0A3B3Y642_9TELE</name>
<accession>A0A3B3Y642</accession>
<dbReference type="Gene3D" id="1.20.5.340">
    <property type="match status" value="1"/>
</dbReference>
<dbReference type="InterPro" id="IPR016186">
    <property type="entry name" value="C-type_lectin-like/link_sf"/>
</dbReference>
<keyword evidence="2" id="KW-1133">Transmembrane helix</keyword>
<dbReference type="RefSeq" id="XP_014834766.1">
    <property type="nucleotide sequence ID" value="XM_014979280.1"/>
</dbReference>
<evidence type="ECO:0000313" key="5">
    <source>
        <dbReference type="Proteomes" id="UP000261480"/>
    </source>
</evidence>
<keyword evidence="5" id="KW-1185">Reference proteome</keyword>
<organism evidence="4 5">
    <name type="scientific">Poecilia mexicana</name>
    <dbReference type="NCBI Taxonomy" id="48701"/>
    <lineage>
        <taxon>Eukaryota</taxon>
        <taxon>Metazoa</taxon>
        <taxon>Chordata</taxon>
        <taxon>Craniata</taxon>
        <taxon>Vertebrata</taxon>
        <taxon>Euteleostomi</taxon>
        <taxon>Actinopterygii</taxon>
        <taxon>Neopterygii</taxon>
        <taxon>Teleostei</taxon>
        <taxon>Neoteleostei</taxon>
        <taxon>Acanthomorphata</taxon>
        <taxon>Ovalentaria</taxon>
        <taxon>Atherinomorphae</taxon>
        <taxon>Cyprinodontiformes</taxon>
        <taxon>Poeciliidae</taxon>
        <taxon>Poeciliinae</taxon>
        <taxon>Poecilia</taxon>
    </lineage>
</organism>
<evidence type="ECO:0000256" key="2">
    <source>
        <dbReference type="SAM" id="Phobius"/>
    </source>
</evidence>
<dbReference type="Ensembl" id="ENSPMET00000012386.1">
    <property type="protein sequence ID" value="ENSPMEP00000022570.1"/>
    <property type="gene ID" value="ENSPMEG00000003572.1"/>
</dbReference>
<feature type="transmembrane region" description="Helical" evidence="2">
    <location>
        <begin position="46"/>
        <end position="66"/>
    </location>
</feature>
<sequence length="267" mass="30834">MNRKAQSLDEEIEEADYVNEIAGAEEKMRAAPGHTFSSISQLFQLAAYWMILLVVIPLHIHLHISVDFELNQLKTKEAALMEKIQNLTKELDQVKTEKKNLTEQIENMKKPWNEQSVSRAQWIIDQYCPKDKNRRCVSCQKGWTHSQSSCYAVNDAELKDQKTWEEAQEDCRGKSSDLTVVGNEEEKTFLKDKSWVNKNIKGYWIGLRAEGGRWKWIDGSDLTNQAWIQQQPATDGQCVTSLQNREWTSVSCTEKNAWFCEKKALSV</sequence>
<evidence type="ECO:0000259" key="3">
    <source>
        <dbReference type="PROSITE" id="PS50041"/>
    </source>
</evidence>
<dbReference type="InterPro" id="IPR050111">
    <property type="entry name" value="C-type_lectin/snaclec_domain"/>
</dbReference>
<keyword evidence="1" id="KW-0175">Coiled coil</keyword>
<dbReference type="AlphaFoldDB" id="A0A3B3Y642"/>
<feature type="domain" description="C-type lectin" evidence="3">
    <location>
        <begin position="146"/>
        <end position="261"/>
    </location>
</feature>
<keyword evidence="2" id="KW-0472">Membrane</keyword>
<dbReference type="Pfam" id="PF00059">
    <property type="entry name" value="Lectin_C"/>
    <property type="match status" value="1"/>
</dbReference>
<dbReference type="SUPFAM" id="SSF56436">
    <property type="entry name" value="C-type lectin-like"/>
    <property type="match status" value="1"/>
</dbReference>
<dbReference type="GeneID" id="106912460"/>
<protein>
    <recommendedName>
        <fullName evidence="3">C-type lectin domain-containing protein</fullName>
    </recommendedName>
</protein>
<dbReference type="SMART" id="SM00034">
    <property type="entry name" value="CLECT"/>
    <property type="match status" value="1"/>
</dbReference>
<dbReference type="PANTHER" id="PTHR22803">
    <property type="entry name" value="MANNOSE, PHOSPHOLIPASE, LECTIN RECEPTOR RELATED"/>
    <property type="match status" value="1"/>
</dbReference>
<keyword evidence="2" id="KW-0812">Transmembrane</keyword>
<dbReference type="InterPro" id="IPR001304">
    <property type="entry name" value="C-type_lectin-like"/>
</dbReference>
<dbReference type="Proteomes" id="UP000261480">
    <property type="component" value="Unplaced"/>
</dbReference>
<feature type="coiled-coil region" evidence="1">
    <location>
        <begin position="70"/>
        <end position="111"/>
    </location>
</feature>
<evidence type="ECO:0000313" key="4">
    <source>
        <dbReference type="Ensembl" id="ENSPMEP00000022570.1"/>
    </source>
</evidence>
<proteinExistence type="predicted"/>
<evidence type="ECO:0000256" key="1">
    <source>
        <dbReference type="SAM" id="Coils"/>
    </source>
</evidence>
<dbReference type="OrthoDB" id="6345871at2759"/>
<dbReference type="InterPro" id="IPR016187">
    <property type="entry name" value="CTDL_fold"/>
</dbReference>